<dbReference type="Proteomes" id="UP000662986">
    <property type="component" value="Chromosome"/>
</dbReference>
<proteinExistence type="predicted"/>
<accession>A0A974WAJ0</accession>
<name>A0A974WAJ0_9NOCA</name>
<gene>
    <name evidence="2" type="ORF">JWS13_39060</name>
</gene>
<feature type="compositionally biased region" description="Basic and acidic residues" evidence="1">
    <location>
        <begin position="62"/>
        <end position="87"/>
    </location>
</feature>
<reference evidence="2 3" key="2">
    <citation type="journal article" date="2022" name="Arch. Microbiol.">
        <title>Rhodococcus pseudokoreensis sp. nov. isolated from the rhizosphere of young M26 apple rootstocks.</title>
        <authorList>
            <person name="Kampfer P."/>
            <person name="Glaeser S.P."/>
            <person name="Blom J."/>
            <person name="Wolf J."/>
            <person name="Benning S."/>
            <person name="Schloter M."/>
            <person name="Neumann-Schaal M."/>
        </authorList>
    </citation>
    <scope>NUCLEOTIDE SEQUENCE [LARGE SCALE GENOMIC DNA]</scope>
    <source>
        <strain evidence="2 3">R79</strain>
    </source>
</reference>
<keyword evidence="3" id="KW-1185">Reference proteome</keyword>
<dbReference type="RefSeq" id="WP_206010610.1">
    <property type="nucleotide sequence ID" value="NZ_CP070619.1"/>
</dbReference>
<evidence type="ECO:0000313" key="3">
    <source>
        <dbReference type="Proteomes" id="UP000662986"/>
    </source>
</evidence>
<feature type="region of interest" description="Disordered" evidence="1">
    <location>
        <begin position="60"/>
        <end position="91"/>
    </location>
</feature>
<evidence type="ECO:0000313" key="2">
    <source>
        <dbReference type="EMBL" id="QSE94178.1"/>
    </source>
</evidence>
<evidence type="ECO:0000256" key="1">
    <source>
        <dbReference type="SAM" id="MobiDB-lite"/>
    </source>
</evidence>
<reference evidence="2 3" key="1">
    <citation type="journal article" date="2021" name="Microbiol. Resour. Announc.">
        <title>Complete Genome Sequences of Two Rhodococcus sp. Strains with Large and Linear Chromosomes, Isolated from Apple Rhizosphere.</title>
        <authorList>
            <person name="Benning S."/>
            <person name="Brugnone N."/>
            <person name="Siani R."/>
            <person name="Kublik S."/>
            <person name="Schloter M."/>
            <person name="Rad V."/>
        </authorList>
    </citation>
    <scope>NUCLEOTIDE SEQUENCE [LARGE SCALE GENOMIC DNA]</scope>
    <source>
        <strain evidence="2 3">R79</strain>
    </source>
</reference>
<organism evidence="2 3">
    <name type="scientific">Rhodococcus pseudokoreensis</name>
    <dbReference type="NCBI Taxonomy" id="2811421"/>
    <lineage>
        <taxon>Bacteria</taxon>
        <taxon>Bacillati</taxon>
        <taxon>Actinomycetota</taxon>
        <taxon>Actinomycetes</taxon>
        <taxon>Mycobacteriales</taxon>
        <taxon>Nocardiaceae</taxon>
        <taxon>Rhodococcus</taxon>
    </lineage>
</organism>
<dbReference type="EMBL" id="CP070619">
    <property type="protein sequence ID" value="QSE94178.1"/>
    <property type="molecule type" value="Genomic_DNA"/>
</dbReference>
<dbReference type="Pfam" id="PF13455">
    <property type="entry name" value="MUG113"/>
    <property type="match status" value="1"/>
</dbReference>
<sequence length="202" mass="23674">MTEHTQYGCEWPTSIKSIVDGKCGISIEGKLWSKGIHLCRQHALLVWSVMDEEMQDFQKNSTRSERIAEQTAREAEHAARQRAERENLPPLQAPPEGYVYYLRVGPHIKIGYASNLERRLSSYPPDTELLAVESGTLQDEQQLHRTFKAFRVSGREWYDQSPVLMNHIAEVAKNERHTWWDDTEWRRKNPTSEHVAKPKYWR</sequence>
<protein>
    <submittedName>
        <fullName evidence="2">GIY-YIG nuclease family protein</fullName>
    </submittedName>
</protein>